<organism evidence="1 2">
    <name type="scientific">Aphanocapsa feldmannii 277cV</name>
    <dbReference type="NCBI Taxonomy" id="2507553"/>
    <lineage>
        <taxon>Bacteria</taxon>
        <taxon>Bacillati</taxon>
        <taxon>Cyanobacteriota</taxon>
        <taxon>Cyanophyceae</taxon>
        <taxon>Oscillatoriophycideae</taxon>
        <taxon>Chroococcales</taxon>
        <taxon>Microcystaceae</taxon>
        <taxon>Aphanocapsa</taxon>
    </lineage>
</organism>
<gene>
    <name evidence="1" type="ORF">ERJ67_11010</name>
</gene>
<dbReference type="InterPro" id="IPR011664">
    <property type="entry name" value="Abi_system_AbiD/AbiF-like"/>
</dbReference>
<evidence type="ECO:0000313" key="2">
    <source>
        <dbReference type="Proteomes" id="UP000317990"/>
    </source>
</evidence>
<dbReference type="EMBL" id="SRMO01000088">
    <property type="protein sequence ID" value="TGG90431.1"/>
    <property type="molecule type" value="Genomic_DNA"/>
</dbReference>
<dbReference type="Proteomes" id="UP000317990">
    <property type="component" value="Unassembled WGS sequence"/>
</dbReference>
<accession>A0A524RKN5</accession>
<dbReference type="Pfam" id="PF07751">
    <property type="entry name" value="Abi_2"/>
    <property type="match status" value="1"/>
</dbReference>
<reference evidence="1 2" key="1">
    <citation type="journal article" date="2019" name="mSystems">
        <title>Life at home and on the roam: Genomic adaptions reflect the dual lifestyle of an intracellular, facultative symbiont.</title>
        <authorList>
            <person name="Burgsdorf I."/>
        </authorList>
    </citation>
    <scope>NUCLEOTIDE SEQUENCE [LARGE SCALE GENOMIC DNA]</scope>
    <source>
        <strain evidence="1">277cV</strain>
    </source>
</reference>
<name>A0A524RKN5_9CHRO</name>
<evidence type="ECO:0000313" key="1">
    <source>
        <dbReference type="EMBL" id="TGG90431.1"/>
    </source>
</evidence>
<dbReference type="AlphaFoldDB" id="A0A524RKN5"/>
<protein>
    <submittedName>
        <fullName evidence="1">Abi family protein</fullName>
    </submittedName>
</protein>
<sequence length="313" mass="36799">MSRYSKPPLEVSRQLRQLQERGLVVESEHEALNTLNLIGYYRLSAYWLFFEEPPAEGETRSHRFRAGSSFNQVIKLYNKDRLVRLLVIDAIERIEIAARSAWVQKMSIKHGSHCYLRSELFNFKNSFNHSEQINKLRQRFKQSNETFLVHYFKSYCEPELPPIWAMTELISLGTLRHWINATAESEIKTVAKSLGMPSAQVLKSVLHSLNLIRNISVHHGRLWNRLFVKRLPKIKIYQHYFVMEEVDGHGLLPTKKLYNYLVVMAIIVRKVAPQSIWTLRLKTVISAMPIEQQEEMDFPGDWQEQELWNEAMT</sequence>
<proteinExistence type="predicted"/>
<comment type="caution">
    <text evidence="1">The sequence shown here is derived from an EMBL/GenBank/DDBJ whole genome shotgun (WGS) entry which is preliminary data.</text>
</comment>